<dbReference type="InterPro" id="IPR052957">
    <property type="entry name" value="Auxin_embryo_med"/>
</dbReference>
<evidence type="ECO:0000256" key="1">
    <source>
        <dbReference type="SAM" id="MobiDB-lite"/>
    </source>
</evidence>
<dbReference type="PANTHER" id="PTHR32387">
    <property type="entry name" value="WU:FJ29H11"/>
    <property type="match status" value="1"/>
</dbReference>
<name>A0A438F8R7_VITVI</name>
<accession>A0A438F8R7</accession>
<proteinExistence type="predicted"/>
<feature type="compositionally biased region" description="Low complexity" evidence="1">
    <location>
        <begin position="523"/>
        <end position="534"/>
    </location>
</feature>
<evidence type="ECO:0000313" key="3">
    <source>
        <dbReference type="Proteomes" id="UP000288805"/>
    </source>
</evidence>
<protein>
    <submittedName>
        <fullName evidence="2">Uncharacterized protein</fullName>
    </submittedName>
</protein>
<dbReference type="Proteomes" id="UP000288805">
    <property type="component" value="Unassembled WGS sequence"/>
</dbReference>
<organism evidence="2 3">
    <name type="scientific">Vitis vinifera</name>
    <name type="common">Grape</name>
    <dbReference type="NCBI Taxonomy" id="29760"/>
    <lineage>
        <taxon>Eukaryota</taxon>
        <taxon>Viridiplantae</taxon>
        <taxon>Streptophyta</taxon>
        <taxon>Embryophyta</taxon>
        <taxon>Tracheophyta</taxon>
        <taxon>Spermatophyta</taxon>
        <taxon>Magnoliopsida</taxon>
        <taxon>eudicotyledons</taxon>
        <taxon>Gunneridae</taxon>
        <taxon>Pentapetalae</taxon>
        <taxon>rosids</taxon>
        <taxon>Vitales</taxon>
        <taxon>Vitaceae</taxon>
        <taxon>Viteae</taxon>
        <taxon>Vitis</taxon>
    </lineage>
</organism>
<dbReference type="AlphaFoldDB" id="A0A438F8R7"/>
<evidence type="ECO:0000313" key="2">
    <source>
        <dbReference type="EMBL" id="RVW56345.1"/>
    </source>
</evidence>
<comment type="caution">
    <text evidence="2">The sequence shown here is derived from an EMBL/GenBank/DDBJ whole genome shotgun (WGS) entry which is preliminary data.</text>
</comment>
<dbReference type="PANTHER" id="PTHR32387:SF11">
    <property type="entry name" value="PROTEIN NO VEIN C-TERMINAL DOMAIN-CONTAINING PROTEIN"/>
    <property type="match status" value="1"/>
</dbReference>
<dbReference type="EMBL" id="QGNW01001084">
    <property type="protein sequence ID" value="RVW56345.1"/>
    <property type="molecule type" value="Genomic_DNA"/>
</dbReference>
<reference evidence="2 3" key="1">
    <citation type="journal article" date="2018" name="PLoS Genet.">
        <title>Population sequencing reveals clonal diversity and ancestral inbreeding in the grapevine cultivar Chardonnay.</title>
        <authorList>
            <person name="Roach M.J."/>
            <person name="Johnson D.L."/>
            <person name="Bohlmann J."/>
            <person name="van Vuuren H.J."/>
            <person name="Jones S.J."/>
            <person name="Pretorius I.S."/>
            <person name="Schmidt S.A."/>
            <person name="Borneman A.R."/>
        </authorList>
    </citation>
    <scope>NUCLEOTIDE SEQUENCE [LARGE SCALE GENOMIC DNA]</scope>
    <source>
        <strain evidence="3">cv. Chardonnay</strain>
        <tissue evidence="2">Leaf</tissue>
    </source>
</reference>
<gene>
    <name evidence="2" type="ORF">CK203_101545</name>
</gene>
<sequence>MVKTRCGLKRPLESVLVNPEFVRLLDAFEVPIIDEAFNGNTIRSFMDELKAVGVAVDLSRALKLIVTQFKTPSVSILFSSKWGTISLFVDLPLIDDSFYGIVIYGFEDELKMLGAITEFEGGAPFVARGLTRPIEPRFVTDLGTIALLECIKYLISKSKEQTLLDNLFSNLMRSKWLKTRKVYKKPEECILFDPTWKVILEETDAPVIEHTFYKSEIFMYKNQLRAIGVKVDPGDVCSLLSRYLMSLTETSSITRTYNFLHMFKWKPELPDKSDYQVWVINHNDNSGEEWVNSQLRILHDKDNLFDSHKYALDKCYQKELLPFFSSAFAVAEFPSIDDYMGLWDIWVLRVNSQVTAKGCCSFLGLHFEELESAHRGYPEEEVNQSTRHHIYNIDGIPLFVWLLKCKSLSTIHPRRFFEIYESLWRLLACVKADAIENLSKIIQIGFMFEFKEKSMFLLLTSEYLELFAEDEKFLDAAFLLPKQCPVIRYLPILPPIDDKSQLLTQPNLKESRRKVPNYPDPPKSSSSLYPKRSSQQLELLGPPTPESSQKKPRQ</sequence>
<feature type="region of interest" description="Disordered" evidence="1">
    <location>
        <begin position="508"/>
        <end position="554"/>
    </location>
</feature>